<dbReference type="AlphaFoldDB" id="A0A923E2A8"/>
<evidence type="ECO:0000313" key="2">
    <source>
        <dbReference type="EMBL" id="MBB2146733.1"/>
    </source>
</evidence>
<dbReference type="RefSeq" id="WP_182923372.1">
    <property type="nucleotide sequence ID" value="NZ_WNXD01000002.1"/>
</dbReference>
<sequence>MLKVLKLQKAVLAIILGILALIAAQIMSSNKIAGSNFVLGVSGALLIIGSLLFLYPILFAKKVDNEGEEVELKPVEKDENLL</sequence>
<reference evidence="2" key="1">
    <citation type="submission" date="2019-11" db="EMBL/GenBank/DDBJ databases">
        <title>Description of Pedobacter sp. LMG 31464T.</title>
        <authorList>
            <person name="Carlier A."/>
            <person name="Qi S."/>
            <person name="Vandamme P."/>
        </authorList>
    </citation>
    <scope>NUCLEOTIDE SEQUENCE</scope>
    <source>
        <strain evidence="2">LMG 31464</strain>
    </source>
</reference>
<protein>
    <submittedName>
        <fullName evidence="2">Isoleucyl-tRNA synthetase</fullName>
    </submittedName>
</protein>
<accession>A0A923E2A8</accession>
<evidence type="ECO:0000313" key="3">
    <source>
        <dbReference type="Proteomes" id="UP000601055"/>
    </source>
</evidence>
<name>A0A923E2A8_9SPHI</name>
<keyword evidence="1" id="KW-1133">Transmembrane helix</keyword>
<evidence type="ECO:0000256" key="1">
    <source>
        <dbReference type="SAM" id="Phobius"/>
    </source>
</evidence>
<keyword evidence="1" id="KW-0472">Membrane</keyword>
<dbReference type="EMBL" id="WNXD01000002">
    <property type="protein sequence ID" value="MBB2146733.1"/>
    <property type="molecule type" value="Genomic_DNA"/>
</dbReference>
<comment type="caution">
    <text evidence="2">The sequence shown here is derived from an EMBL/GenBank/DDBJ whole genome shotgun (WGS) entry which is preliminary data.</text>
</comment>
<organism evidence="2 3">
    <name type="scientific">Pedobacter planticolens</name>
    <dbReference type="NCBI Taxonomy" id="2679964"/>
    <lineage>
        <taxon>Bacteria</taxon>
        <taxon>Pseudomonadati</taxon>
        <taxon>Bacteroidota</taxon>
        <taxon>Sphingobacteriia</taxon>
        <taxon>Sphingobacteriales</taxon>
        <taxon>Sphingobacteriaceae</taxon>
        <taxon>Pedobacter</taxon>
    </lineage>
</organism>
<proteinExistence type="predicted"/>
<dbReference type="Proteomes" id="UP000601055">
    <property type="component" value="Unassembled WGS sequence"/>
</dbReference>
<keyword evidence="1" id="KW-0812">Transmembrane</keyword>
<keyword evidence="3" id="KW-1185">Reference proteome</keyword>
<feature type="transmembrane region" description="Helical" evidence="1">
    <location>
        <begin position="38"/>
        <end position="58"/>
    </location>
</feature>
<gene>
    <name evidence="2" type="ORF">GM921_14610</name>
</gene>